<dbReference type="InterPro" id="IPR036412">
    <property type="entry name" value="HAD-like_sf"/>
</dbReference>
<sequence>MAPRRLHRPAKLILDFDGTLTVKDTMAILGRLPKDPPISWSEISEAYMKDYQVFKDTPFPWKSFHEEEYSSWLASRKWVEQRSAQRVQDSGFFRGVTMQDVNGIVAAALDDGSLQMRDGWLNLFELFVTGDGEKLTPPDSSISIISVNWSETFIRLALREAAQRSSHEYKDAICHYIDRMKIHANEIEGLDRPEGSSGVICRESGLDIRTSDDKLRYLPDASSTPFDGVHALVVYLGDSSTDFDCLLNAHVGVWICDVPFEQHQEAFRKTFEPFEGFPPEPLSGGGITTDLICWSPDLHQVVELLTNP</sequence>
<proteinExistence type="predicted"/>
<accession>A0ABR0EF27</accession>
<comment type="caution">
    <text evidence="1">The sequence shown here is derived from an EMBL/GenBank/DDBJ whole genome shotgun (WGS) entry which is preliminary data.</text>
</comment>
<dbReference type="EMBL" id="JAXOVC010000006">
    <property type="protein sequence ID" value="KAK4499979.1"/>
    <property type="molecule type" value="Genomic_DNA"/>
</dbReference>
<evidence type="ECO:0008006" key="3">
    <source>
        <dbReference type="Google" id="ProtNLM"/>
    </source>
</evidence>
<protein>
    <recommendedName>
        <fullName evidence="3">Haloacid dehalogenase-like hydrolase</fullName>
    </recommendedName>
</protein>
<reference evidence="1 2" key="1">
    <citation type="journal article" date="2023" name="G3 (Bethesda)">
        <title>A chromosome-level genome assembly of Zasmidium syzygii isolated from banana leaves.</title>
        <authorList>
            <person name="van Westerhoven A.C."/>
            <person name="Mehrabi R."/>
            <person name="Talebi R."/>
            <person name="Steentjes M.B.F."/>
            <person name="Corcolon B."/>
            <person name="Chong P.A."/>
            <person name="Kema G.H.J."/>
            <person name="Seidl M.F."/>
        </authorList>
    </citation>
    <scope>NUCLEOTIDE SEQUENCE [LARGE SCALE GENOMIC DNA]</scope>
    <source>
        <strain evidence="1 2">P124</strain>
    </source>
</reference>
<name>A0ABR0EF27_ZASCE</name>
<gene>
    <name evidence="1" type="ORF">PRZ48_008165</name>
</gene>
<keyword evidence="2" id="KW-1185">Reference proteome</keyword>
<evidence type="ECO:0000313" key="2">
    <source>
        <dbReference type="Proteomes" id="UP001305779"/>
    </source>
</evidence>
<organism evidence="1 2">
    <name type="scientific">Zasmidium cellare</name>
    <name type="common">Wine cellar mold</name>
    <name type="synonym">Racodium cellare</name>
    <dbReference type="NCBI Taxonomy" id="395010"/>
    <lineage>
        <taxon>Eukaryota</taxon>
        <taxon>Fungi</taxon>
        <taxon>Dikarya</taxon>
        <taxon>Ascomycota</taxon>
        <taxon>Pezizomycotina</taxon>
        <taxon>Dothideomycetes</taxon>
        <taxon>Dothideomycetidae</taxon>
        <taxon>Mycosphaerellales</taxon>
        <taxon>Mycosphaerellaceae</taxon>
        <taxon>Zasmidium</taxon>
    </lineage>
</organism>
<dbReference type="PANTHER" id="PTHR28181:SF1">
    <property type="entry name" value="COLD TOLERANCE PROTEIN 1"/>
    <property type="match status" value="1"/>
</dbReference>
<dbReference type="Proteomes" id="UP001305779">
    <property type="component" value="Unassembled WGS sequence"/>
</dbReference>
<dbReference type="InterPro" id="IPR050849">
    <property type="entry name" value="HAD-like_hydrolase_phosphatase"/>
</dbReference>
<dbReference type="PANTHER" id="PTHR28181">
    <property type="entry name" value="UPF0655 PROTEIN YCR015C"/>
    <property type="match status" value="1"/>
</dbReference>
<dbReference type="SUPFAM" id="SSF56784">
    <property type="entry name" value="HAD-like"/>
    <property type="match status" value="1"/>
</dbReference>
<evidence type="ECO:0000313" key="1">
    <source>
        <dbReference type="EMBL" id="KAK4499979.1"/>
    </source>
</evidence>